<comment type="caution">
    <text evidence="1">The sequence shown here is derived from an EMBL/GenBank/DDBJ whole genome shotgun (WGS) entry which is preliminary data.</text>
</comment>
<organism evidence="1 2">
    <name type="scientific">Arachis hypogaea</name>
    <name type="common">Peanut</name>
    <dbReference type="NCBI Taxonomy" id="3818"/>
    <lineage>
        <taxon>Eukaryota</taxon>
        <taxon>Viridiplantae</taxon>
        <taxon>Streptophyta</taxon>
        <taxon>Embryophyta</taxon>
        <taxon>Tracheophyta</taxon>
        <taxon>Spermatophyta</taxon>
        <taxon>Magnoliopsida</taxon>
        <taxon>eudicotyledons</taxon>
        <taxon>Gunneridae</taxon>
        <taxon>Pentapetalae</taxon>
        <taxon>rosids</taxon>
        <taxon>fabids</taxon>
        <taxon>Fabales</taxon>
        <taxon>Fabaceae</taxon>
        <taxon>Papilionoideae</taxon>
        <taxon>50 kb inversion clade</taxon>
        <taxon>dalbergioids sensu lato</taxon>
        <taxon>Dalbergieae</taxon>
        <taxon>Pterocarpus clade</taxon>
        <taxon>Arachis</taxon>
    </lineage>
</organism>
<name>A0A445C7Y2_ARAHY</name>
<sequence>MFQTTVDQSQAAAFQGDLQLFLCIPRQKTLLFMIFQEQSIENKMIEHKVLLILLWMKEVKESSRYLESRTASTKHLHQTVNHHDPI</sequence>
<keyword evidence="2" id="KW-1185">Reference proteome</keyword>
<reference evidence="1 2" key="1">
    <citation type="submission" date="2019-01" db="EMBL/GenBank/DDBJ databases">
        <title>Sequencing of cultivated peanut Arachis hypogaea provides insights into genome evolution and oil improvement.</title>
        <authorList>
            <person name="Chen X."/>
        </authorList>
    </citation>
    <scope>NUCLEOTIDE SEQUENCE [LARGE SCALE GENOMIC DNA]</scope>
    <source>
        <strain evidence="2">cv. Fuhuasheng</strain>
        <tissue evidence="1">Leaves</tissue>
    </source>
</reference>
<proteinExistence type="predicted"/>
<dbReference type="EMBL" id="SDMP01000007">
    <property type="protein sequence ID" value="RYR47008.1"/>
    <property type="molecule type" value="Genomic_DNA"/>
</dbReference>
<dbReference type="Proteomes" id="UP000289738">
    <property type="component" value="Chromosome A07"/>
</dbReference>
<protein>
    <submittedName>
        <fullName evidence="1">Uncharacterized protein</fullName>
    </submittedName>
</protein>
<gene>
    <name evidence="1" type="ORF">Ahy_A07g032901</name>
</gene>
<dbReference type="AlphaFoldDB" id="A0A445C7Y2"/>
<evidence type="ECO:0000313" key="2">
    <source>
        <dbReference type="Proteomes" id="UP000289738"/>
    </source>
</evidence>
<accession>A0A445C7Y2</accession>
<evidence type="ECO:0000313" key="1">
    <source>
        <dbReference type="EMBL" id="RYR47008.1"/>
    </source>
</evidence>